<reference evidence="3" key="1">
    <citation type="submission" date="2016-11" db="EMBL/GenBank/DDBJ databases">
        <authorList>
            <person name="Varghese N."/>
            <person name="Submissions S."/>
        </authorList>
    </citation>
    <scope>NUCLEOTIDE SEQUENCE [LARGE SCALE GENOMIC DNA]</scope>
    <source>
        <strain evidence="3">DSM 17456</strain>
    </source>
</reference>
<evidence type="ECO:0000313" key="2">
    <source>
        <dbReference type="EMBL" id="SIO18779.1"/>
    </source>
</evidence>
<dbReference type="AlphaFoldDB" id="A0A1N6HGJ2"/>
<dbReference type="PROSITE" id="PS51257">
    <property type="entry name" value="PROKAR_LIPOPROTEIN"/>
    <property type="match status" value="1"/>
</dbReference>
<accession>A0A1N6HGJ2</accession>
<keyword evidence="1" id="KW-0732">Signal</keyword>
<evidence type="ECO:0008006" key="4">
    <source>
        <dbReference type="Google" id="ProtNLM"/>
    </source>
</evidence>
<feature type="chain" id="PRO_5012884636" description="Lipoprotein" evidence="1">
    <location>
        <begin position="25"/>
        <end position="242"/>
    </location>
</feature>
<dbReference type="STRING" id="1121457.SAMN02745161_2190"/>
<evidence type="ECO:0000313" key="3">
    <source>
        <dbReference type="Proteomes" id="UP000184694"/>
    </source>
</evidence>
<dbReference type="OrthoDB" id="5422390at2"/>
<dbReference type="Proteomes" id="UP000184694">
    <property type="component" value="Unassembled WGS sequence"/>
</dbReference>
<name>A0A1N6HGJ2_9BACT</name>
<gene>
    <name evidence="2" type="ORF">SAMN02745161_2190</name>
</gene>
<protein>
    <recommendedName>
        <fullName evidence="4">Lipoprotein</fullName>
    </recommendedName>
</protein>
<dbReference type="RefSeq" id="WP_139296819.1">
    <property type="nucleotide sequence ID" value="NZ_FSRG01000005.1"/>
</dbReference>
<sequence length="242" mass="27024">MKRIILCCMLVMCCAGLLTVGGCASPEVQTSIQPVPSGFTPEMRFDDTIVWDEWVRGGDLNVSVFPQTKPDAAPTAVFFPFLPTVTLHDPLETGTAVAKGFWQEWLRDAPFCVLEFRELKTSYSPAYAIRLARQRGALFAVTGKLTDFYDGGSVTGARLGVTVDIYDTRNGALIWSMNQFAYMDKDRTRDFLLFRAESRLPSDPLWVVTTAIARSMKNPVKQWTGQWAAVQEENNSEENAAF</sequence>
<proteinExistence type="predicted"/>
<keyword evidence="3" id="KW-1185">Reference proteome</keyword>
<evidence type="ECO:0000256" key="1">
    <source>
        <dbReference type="SAM" id="SignalP"/>
    </source>
</evidence>
<feature type="signal peptide" evidence="1">
    <location>
        <begin position="1"/>
        <end position="24"/>
    </location>
</feature>
<organism evidence="2 3">
    <name type="scientific">Halodesulfovibrio marinisediminis DSM 17456</name>
    <dbReference type="NCBI Taxonomy" id="1121457"/>
    <lineage>
        <taxon>Bacteria</taxon>
        <taxon>Pseudomonadati</taxon>
        <taxon>Thermodesulfobacteriota</taxon>
        <taxon>Desulfovibrionia</taxon>
        <taxon>Desulfovibrionales</taxon>
        <taxon>Desulfovibrionaceae</taxon>
        <taxon>Halodesulfovibrio</taxon>
    </lineage>
</organism>
<dbReference type="EMBL" id="FSRG01000005">
    <property type="protein sequence ID" value="SIO18779.1"/>
    <property type="molecule type" value="Genomic_DNA"/>
</dbReference>